<dbReference type="InterPro" id="IPR021394">
    <property type="entry name" value="Med25_PTOV"/>
</dbReference>
<protein>
    <recommendedName>
        <fullName evidence="1">MATH domain-containing protein</fullName>
    </recommendedName>
</protein>
<dbReference type="PANTHER" id="PTHR47022:SF1">
    <property type="entry name" value="BTB AND MATH DOMAIN-CONTAINING PROTEIN 36-RELATED"/>
    <property type="match status" value="1"/>
</dbReference>
<name>A0AAN9TWH4_9HEMI</name>
<comment type="caution">
    <text evidence="2">The sequence shown here is derived from an EMBL/GenBank/DDBJ whole genome shotgun (WGS) entry which is preliminary data.</text>
</comment>
<dbReference type="Gene3D" id="2.40.290.30">
    <property type="entry name" value="Mediator complex subunit 25, ACID domain"/>
    <property type="match status" value="1"/>
</dbReference>
<proteinExistence type="predicted"/>
<dbReference type="InterPro" id="IPR005312">
    <property type="entry name" value="DUF1759"/>
</dbReference>
<organism evidence="2 3">
    <name type="scientific">Parthenolecanium corni</name>
    <dbReference type="NCBI Taxonomy" id="536013"/>
    <lineage>
        <taxon>Eukaryota</taxon>
        <taxon>Metazoa</taxon>
        <taxon>Ecdysozoa</taxon>
        <taxon>Arthropoda</taxon>
        <taxon>Hexapoda</taxon>
        <taxon>Insecta</taxon>
        <taxon>Pterygota</taxon>
        <taxon>Neoptera</taxon>
        <taxon>Paraneoptera</taxon>
        <taxon>Hemiptera</taxon>
        <taxon>Sternorrhyncha</taxon>
        <taxon>Coccoidea</taxon>
        <taxon>Coccidae</taxon>
        <taxon>Parthenolecanium</taxon>
    </lineage>
</organism>
<dbReference type="PROSITE" id="PS50144">
    <property type="entry name" value="MATH"/>
    <property type="match status" value="1"/>
</dbReference>
<feature type="domain" description="MATH" evidence="1">
    <location>
        <begin position="16"/>
        <end position="144"/>
    </location>
</feature>
<gene>
    <name evidence="2" type="ORF">V9T40_004378</name>
</gene>
<evidence type="ECO:0000259" key="1">
    <source>
        <dbReference type="PROSITE" id="PS50144"/>
    </source>
</evidence>
<dbReference type="InterPro" id="IPR002083">
    <property type="entry name" value="MATH/TRAF_dom"/>
</dbReference>
<dbReference type="AlphaFoldDB" id="A0AAN9TWH4"/>
<dbReference type="Pfam" id="PF11232">
    <property type="entry name" value="Med25"/>
    <property type="match status" value="1"/>
</dbReference>
<dbReference type="Pfam" id="PF22486">
    <property type="entry name" value="MATH_2"/>
    <property type="match status" value="1"/>
</dbReference>
<dbReference type="InterPro" id="IPR008974">
    <property type="entry name" value="TRAF-like"/>
</dbReference>
<dbReference type="PANTHER" id="PTHR47022">
    <property type="entry name" value="BTB AND MATH DOMAIN-CONTAINING PROTEIN 36-RELATED"/>
    <property type="match status" value="1"/>
</dbReference>
<accession>A0AAN9TWH4</accession>
<dbReference type="EMBL" id="JBBCAQ010000004">
    <property type="protein sequence ID" value="KAK7604105.1"/>
    <property type="molecule type" value="Genomic_DNA"/>
</dbReference>
<evidence type="ECO:0000313" key="2">
    <source>
        <dbReference type="EMBL" id="KAK7604105.1"/>
    </source>
</evidence>
<dbReference type="Pfam" id="PF03564">
    <property type="entry name" value="DUF1759"/>
    <property type="match status" value="1"/>
</dbReference>
<keyword evidence="3" id="KW-1185">Reference proteome</keyword>
<dbReference type="InterPro" id="IPR038196">
    <property type="entry name" value="Med25_PTOV_sf"/>
</dbReference>
<dbReference type="Gene3D" id="2.60.210.10">
    <property type="entry name" value="Apoptosis, Tumor Necrosis Factor Receptor Associated Protein 2, Chain A"/>
    <property type="match status" value="1"/>
</dbReference>
<sequence>MEVENIFTDDAKSQDTITYTFPKENFSKVKDAVLSPPFMISNLPWKIMIMQRTNNNVDRSPKSLGYFLQCNGDSESSSWSCYANACLTILSQTEGIENFSRKIQHLFYSKENDWGFSHFIGWNDVMDPEKGYIKNDTLIFQVQVTADTPHGKTLNFPEELNDQGTQCDRNSLSQSLSSTDQTAQVDGHIWQGTLEWQDQSKSGSNSFKQAQCSVSVAKNKKEDEFALLVKITCTAGLIQFSNTSAPMCDLKVIILLYIPDKNVYLGFIPNDLRGFINRLRTQLYKPSSCIPLHPSLQRLVAVFDAVDNERLNYLWVYMNDLKSATEKHDINSMEHLSVIIRAEISALEKSVVNENTSATQCTIKERLRFAKIELENVERILKLNKNTSTSSPTNACSHSRIRVDWNPVPFYGKENEWCEWWKVFEIVVDKNESIDEETKMKALSECLKGDANNILGDMPRIAENYKRAITRLQNEYGDAFILSQTYYRQLENLTLACNLQSQREVVDKLQIIVQSLDALRGKLPIDDQRISRNIIKKFPTEVLRHTLHSLKSDQNIFDPKPTELLVALERYLQVEKFIATHKMEVDRSEN</sequence>
<dbReference type="Proteomes" id="UP001367676">
    <property type="component" value="Unassembled WGS sequence"/>
</dbReference>
<reference evidence="2 3" key="1">
    <citation type="submission" date="2024-03" db="EMBL/GenBank/DDBJ databases">
        <title>Adaptation during the transition from Ophiocordyceps entomopathogen to insect associate is accompanied by gene loss and intensified selection.</title>
        <authorList>
            <person name="Ward C.M."/>
            <person name="Onetto C.A."/>
            <person name="Borneman A.R."/>
        </authorList>
    </citation>
    <scope>NUCLEOTIDE SEQUENCE [LARGE SCALE GENOMIC DNA]</scope>
    <source>
        <strain evidence="2">AWRI1</strain>
        <tissue evidence="2">Single Adult Female</tissue>
    </source>
</reference>
<dbReference type="SMART" id="SM00061">
    <property type="entry name" value="MATH"/>
    <property type="match status" value="1"/>
</dbReference>
<evidence type="ECO:0000313" key="3">
    <source>
        <dbReference type="Proteomes" id="UP001367676"/>
    </source>
</evidence>
<dbReference type="SUPFAM" id="SSF49599">
    <property type="entry name" value="TRAF domain-like"/>
    <property type="match status" value="1"/>
</dbReference>